<keyword evidence="1 2" id="KW-0597">Phosphoprotein</keyword>
<dbReference type="SMART" id="SM00448">
    <property type="entry name" value="REC"/>
    <property type="match status" value="1"/>
</dbReference>
<keyword evidence="5" id="KW-1185">Reference proteome</keyword>
<sequence length="137" mass="14390">MNDLDGPAPARRVLIVDDSVDTTRMMRVLLKGEGFQVLAATDGAEALAAARDFRPDVVLLDLTMPGMTGQEVAEALRNGGDTAGAQIIAVSGYGVQGVPPGFDHLLVKPVDFEALLNLIGPPERRIGLLPDPFASLA</sequence>
<dbReference type="EMBL" id="CP036426">
    <property type="protein sequence ID" value="QDV38217.1"/>
    <property type="molecule type" value="Genomic_DNA"/>
</dbReference>
<name>A0A518HBM5_9BACT</name>
<evidence type="ECO:0000313" key="5">
    <source>
        <dbReference type="Proteomes" id="UP000317835"/>
    </source>
</evidence>
<dbReference type="InterPro" id="IPR001789">
    <property type="entry name" value="Sig_transdc_resp-reg_receiver"/>
</dbReference>
<gene>
    <name evidence="4" type="primary">mtrA_3</name>
    <name evidence="4" type="ORF">ElP_61680</name>
</gene>
<evidence type="ECO:0000256" key="2">
    <source>
        <dbReference type="PROSITE-ProRule" id="PRU00169"/>
    </source>
</evidence>
<dbReference type="Proteomes" id="UP000317835">
    <property type="component" value="Chromosome"/>
</dbReference>
<evidence type="ECO:0000313" key="4">
    <source>
        <dbReference type="EMBL" id="QDV38217.1"/>
    </source>
</evidence>
<dbReference type="GO" id="GO:0003677">
    <property type="term" value="F:DNA binding"/>
    <property type="evidence" value="ECO:0007669"/>
    <property type="project" value="UniProtKB-KW"/>
</dbReference>
<dbReference type="RefSeq" id="WP_145276545.1">
    <property type="nucleotide sequence ID" value="NZ_CP036426.1"/>
</dbReference>
<dbReference type="AlphaFoldDB" id="A0A518HBM5"/>
<evidence type="ECO:0000256" key="1">
    <source>
        <dbReference type="ARBA" id="ARBA00022553"/>
    </source>
</evidence>
<feature type="modified residue" description="4-aspartylphosphate" evidence="2">
    <location>
        <position position="61"/>
    </location>
</feature>
<dbReference type="Gene3D" id="3.40.50.2300">
    <property type="match status" value="1"/>
</dbReference>
<dbReference type="PANTHER" id="PTHR44591:SF3">
    <property type="entry name" value="RESPONSE REGULATORY DOMAIN-CONTAINING PROTEIN"/>
    <property type="match status" value="1"/>
</dbReference>
<dbReference type="KEGG" id="tpla:ElP_61680"/>
<dbReference type="PANTHER" id="PTHR44591">
    <property type="entry name" value="STRESS RESPONSE REGULATOR PROTEIN 1"/>
    <property type="match status" value="1"/>
</dbReference>
<proteinExistence type="predicted"/>
<dbReference type="Pfam" id="PF00072">
    <property type="entry name" value="Response_reg"/>
    <property type="match status" value="1"/>
</dbReference>
<dbReference type="GO" id="GO:0000160">
    <property type="term" value="P:phosphorelay signal transduction system"/>
    <property type="evidence" value="ECO:0007669"/>
    <property type="project" value="InterPro"/>
</dbReference>
<protein>
    <submittedName>
        <fullName evidence="4">DNA-binding response regulator MtrA</fullName>
    </submittedName>
</protein>
<dbReference type="OrthoDB" id="9800897at2"/>
<dbReference type="SUPFAM" id="SSF52172">
    <property type="entry name" value="CheY-like"/>
    <property type="match status" value="1"/>
</dbReference>
<dbReference type="InterPro" id="IPR011006">
    <property type="entry name" value="CheY-like_superfamily"/>
</dbReference>
<evidence type="ECO:0000259" key="3">
    <source>
        <dbReference type="PROSITE" id="PS50110"/>
    </source>
</evidence>
<keyword evidence="4" id="KW-0238">DNA-binding</keyword>
<feature type="domain" description="Response regulatory" evidence="3">
    <location>
        <begin position="12"/>
        <end position="123"/>
    </location>
</feature>
<reference evidence="4 5" key="1">
    <citation type="submission" date="2019-02" db="EMBL/GenBank/DDBJ databases">
        <title>Deep-cultivation of Planctomycetes and their phenomic and genomic characterization uncovers novel biology.</title>
        <authorList>
            <person name="Wiegand S."/>
            <person name="Jogler M."/>
            <person name="Boedeker C."/>
            <person name="Pinto D."/>
            <person name="Vollmers J."/>
            <person name="Rivas-Marin E."/>
            <person name="Kohn T."/>
            <person name="Peeters S.H."/>
            <person name="Heuer A."/>
            <person name="Rast P."/>
            <person name="Oberbeckmann S."/>
            <person name="Bunk B."/>
            <person name="Jeske O."/>
            <person name="Meyerdierks A."/>
            <person name="Storesund J.E."/>
            <person name="Kallscheuer N."/>
            <person name="Luecker S."/>
            <person name="Lage O.M."/>
            <person name="Pohl T."/>
            <person name="Merkel B.J."/>
            <person name="Hornburger P."/>
            <person name="Mueller R.-W."/>
            <person name="Bruemmer F."/>
            <person name="Labrenz M."/>
            <person name="Spormann A.M."/>
            <person name="Op den Camp H."/>
            <person name="Overmann J."/>
            <person name="Amann R."/>
            <person name="Jetten M.S.M."/>
            <person name="Mascher T."/>
            <person name="Medema M.H."/>
            <person name="Devos D.P."/>
            <person name="Kaster A.-K."/>
            <person name="Ovreas L."/>
            <person name="Rohde M."/>
            <person name="Galperin M.Y."/>
            <person name="Jogler C."/>
        </authorList>
    </citation>
    <scope>NUCLEOTIDE SEQUENCE [LARGE SCALE GENOMIC DNA]</scope>
    <source>
        <strain evidence="4 5">ElP</strain>
    </source>
</reference>
<dbReference type="InterPro" id="IPR050595">
    <property type="entry name" value="Bact_response_regulator"/>
</dbReference>
<organism evidence="4 5">
    <name type="scientific">Tautonia plasticadhaerens</name>
    <dbReference type="NCBI Taxonomy" id="2527974"/>
    <lineage>
        <taxon>Bacteria</taxon>
        <taxon>Pseudomonadati</taxon>
        <taxon>Planctomycetota</taxon>
        <taxon>Planctomycetia</taxon>
        <taxon>Isosphaerales</taxon>
        <taxon>Isosphaeraceae</taxon>
        <taxon>Tautonia</taxon>
    </lineage>
</organism>
<accession>A0A518HBM5</accession>
<dbReference type="PROSITE" id="PS50110">
    <property type="entry name" value="RESPONSE_REGULATORY"/>
    <property type="match status" value="1"/>
</dbReference>